<dbReference type="GO" id="GO:0004842">
    <property type="term" value="F:ubiquitin-protein transferase activity"/>
    <property type="evidence" value="ECO:0007669"/>
    <property type="project" value="InterPro"/>
</dbReference>
<dbReference type="PROSITE" id="PS50089">
    <property type="entry name" value="ZF_RING_2"/>
    <property type="match status" value="1"/>
</dbReference>
<feature type="compositionally biased region" description="Basic and acidic residues" evidence="5">
    <location>
        <begin position="128"/>
        <end position="140"/>
    </location>
</feature>
<dbReference type="Gene3D" id="3.30.40.10">
    <property type="entry name" value="Zinc/RING finger domain, C3HC4 (zinc finger)"/>
    <property type="match status" value="1"/>
</dbReference>
<dbReference type="PANTHER" id="PTHR10131">
    <property type="entry name" value="TNF RECEPTOR ASSOCIATED FACTOR"/>
    <property type="match status" value="1"/>
</dbReference>
<sequence length="446" mass="49487">MSLYNYVDTPNNNLVCCICRTPFTDPATTRTCAHTFCQECILQALSHSPICPVDRSPLSLNDLEPANPIVRSLVDELVVECTHRLEGCEHTCQRHILASHLREECLYSEVQCLEEECEEFVKRGEMEAHLKEHGESSESREQEEEQDAAETKKYPEGNKNKESLPSPQERQITLLTEQNLLLRHRVGTLESTVQTMRKEMVAVKSALGPWYRPEGYIYPSTELPSSIQPYAASSSSAQHPSSYAWTGQLESARIPENVIIDGIPAYLWPEYPRNPTSVTAPDGTPLDYASFFPPESELIDYPSALRRPSNPGHRVHSSEHMQPNTQQVPGYRSTTIAPLNLGTSLEGALGGLRESVVSLAMGMDSLGRRSEIALTNETMRLGEEVMSLRAGLHGLRMQVHAMMVERNALVTGRPTEGTESGIMGWMPGGRFAAMQGGQVPPSITKL</sequence>
<evidence type="ECO:0000256" key="2">
    <source>
        <dbReference type="ARBA" id="ARBA00022771"/>
    </source>
</evidence>
<evidence type="ECO:0000259" key="6">
    <source>
        <dbReference type="PROSITE" id="PS50089"/>
    </source>
</evidence>
<feature type="compositionally biased region" description="Basic and acidic residues" evidence="5">
    <location>
        <begin position="149"/>
        <end position="162"/>
    </location>
</feature>
<dbReference type="PANTHER" id="PTHR10131:SF94">
    <property type="entry name" value="TNF RECEPTOR-ASSOCIATED FACTOR 4"/>
    <property type="match status" value="1"/>
</dbReference>
<keyword evidence="2 4" id="KW-0863">Zinc-finger</keyword>
<evidence type="ECO:0000256" key="5">
    <source>
        <dbReference type="SAM" id="MobiDB-lite"/>
    </source>
</evidence>
<dbReference type="AlphaFoldDB" id="A0A5C3MI39"/>
<dbReference type="GO" id="GO:0016567">
    <property type="term" value="P:protein ubiquitination"/>
    <property type="evidence" value="ECO:0007669"/>
    <property type="project" value="InterPro"/>
</dbReference>
<dbReference type="SUPFAM" id="SSF49599">
    <property type="entry name" value="TRAF domain-like"/>
    <property type="match status" value="1"/>
</dbReference>
<accession>A0A5C3MI39</accession>
<dbReference type="SUPFAM" id="SSF57850">
    <property type="entry name" value="RING/U-box"/>
    <property type="match status" value="1"/>
</dbReference>
<dbReference type="SMART" id="SM00184">
    <property type="entry name" value="RING"/>
    <property type="match status" value="1"/>
</dbReference>
<evidence type="ECO:0000256" key="3">
    <source>
        <dbReference type="ARBA" id="ARBA00022833"/>
    </source>
</evidence>
<keyword evidence="3" id="KW-0862">Zinc</keyword>
<dbReference type="InterPro" id="IPR001841">
    <property type="entry name" value="Znf_RING"/>
</dbReference>
<dbReference type="Pfam" id="PF13923">
    <property type="entry name" value="zf-C3HC4_2"/>
    <property type="match status" value="1"/>
</dbReference>
<keyword evidence="8" id="KW-1185">Reference proteome</keyword>
<dbReference type="InterPro" id="IPR013083">
    <property type="entry name" value="Znf_RING/FYVE/PHD"/>
</dbReference>
<organism evidence="7 8">
    <name type="scientific">Crucibulum laeve</name>
    <dbReference type="NCBI Taxonomy" id="68775"/>
    <lineage>
        <taxon>Eukaryota</taxon>
        <taxon>Fungi</taxon>
        <taxon>Dikarya</taxon>
        <taxon>Basidiomycota</taxon>
        <taxon>Agaricomycotina</taxon>
        <taxon>Agaricomycetes</taxon>
        <taxon>Agaricomycetidae</taxon>
        <taxon>Agaricales</taxon>
        <taxon>Agaricineae</taxon>
        <taxon>Nidulariaceae</taxon>
        <taxon>Crucibulum</taxon>
    </lineage>
</organism>
<feature type="region of interest" description="Disordered" evidence="5">
    <location>
        <begin position="308"/>
        <end position="330"/>
    </location>
</feature>
<keyword evidence="1" id="KW-0479">Metal-binding</keyword>
<feature type="region of interest" description="Disordered" evidence="5">
    <location>
        <begin position="128"/>
        <end position="169"/>
    </location>
</feature>
<dbReference type="GO" id="GO:0008270">
    <property type="term" value="F:zinc ion binding"/>
    <property type="evidence" value="ECO:0007669"/>
    <property type="project" value="UniProtKB-KW"/>
</dbReference>
<dbReference type="SMART" id="SM00504">
    <property type="entry name" value="Ubox"/>
    <property type="match status" value="1"/>
</dbReference>
<name>A0A5C3MI39_9AGAR</name>
<dbReference type="EMBL" id="ML213590">
    <property type="protein sequence ID" value="TFK44355.1"/>
    <property type="molecule type" value="Genomic_DNA"/>
</dbReference>
<feature type="compositionally biased region" description="Polar residues" evidence="5">
    <location>
        <begin position="320"/>
        <end position="330"/>
    </location>
</feature>
<evidence type="ECO:0000256" key="4">
    <source>
        <dbReference type="PROSITE-ProRule" id="PRU00175"/>
    </source>
</evidence>
<evidence type="ECO:0000313" key="8">
    <source>
        <dbReference type="Proteomes" id="UP000308652"/>
    </source>
</evidence>
<protein>
    <recommendedName>
        <fullName evidence="6">RING-type domain-containing protein</fullName>
    </recommendedName>
</protein>
<feature type="domain" description="RING-type" evidence="6">
    <location>
        <begin position="16"/>
        <end position="55"/>
    </location>
</feature>
<reference evidence="7 8" key="1">
    <citation type="journal article" date="2019" name="Nat. Ecol. Evol.">
        <title>Megaphylogeny resolves global patterns of mushroom evolution.</title>
        <authorList>
            <person name="Varga T."/>
            <person name="Krizsan K."/>
            <person name="Foldi C."/>
            <person name="Dima B."/>
            <person name="Sanchez-Garcia M."/>
            <person name="Sanchez-Ramirez S."/>
            <person name="Szollosi G.J."/>
            <person name="Szarkandi J.G."/>
            <person name="Papp V."/>
            <person name="Albert L."/>
            <person name="Andreopoulos W."/>
            <person name="Angelini C."/>
            <person name="Antonin V."/>
            <person name="Barry K.W."/>
            <person name="Bougher N.L."/>
            <person name="Buchanan P."/>
            <person name="Buyck B."/>
            <person name="Bense V."/>
            <person name="Catcheside P."/>
            <person name="Chovatia M."/>
            <person name="Cooper J."/>
            <person name="Damon W."/>
            <person name="Desjardin D."/>
            <person name="Finy P."/>
            <person name="Geml J."/>
            <person name="Haridas S."/>
            <person name="Hughes K."/>
            <person name="Justo A."/>
            <person name="Karasinski D."/>
            <person name="Kautmanova I."/>
            <person name="Kiss B."/>
            <person name="Kocsube S."/>
            <person name="Kotiranta H."/>
            <person name="LaButti K.M."/>
            <person name="Lechner B.E."/>
            <person name="Liimatainen K."/>
            <person name="Lipzen A."/>
            <person name="Lukacs Z."/>
            <person name="Mihaltcheva S."/>
            <person name="Morgado L.N."/>
            <person name="Niskanen T."/>
            <person name="Noordeloos M.E."/>
            <person name="Ohm R.A."/>
            <person name="Ortiz-Santana B."/>
            <person name="Ovrebo C."/>
            <person name="Racz N."/>
            <person name="Riley R."/>
            <person name="Savchenko A."/>
            <person name="Shiryaev A."/>
            <person name="Soop K."/>
            <person name="Spirin V."/>
            <person name="Szebenyi C."/>
            <person name="Tomsovsky M."/>
            <person name="Tulloss R.E."/>
            <person name="Uehling J."/>
            <person name="Grigoriev I.V."/>
            <person name="Vagvolgyi C."/>
            <person name="Papp T."/>
            <person name="Martin F.M."/>
            <person name="Miettinen O."/>
            <person name="Hibbett D.S."/>
            <person name="Nagy L.G."/>
        </authorList>
    </citation>
    <scope>NUCLEOTIDE SEQUENCE [LARGE SCALE GENOMIC DNA]</scope>
    <source>
        <strain evidence="7 8">CBS 166.37</strain>
    </source>
</reference>
<evidence type="ECO:0000313" key="7">
    <source>
        <dbReference type="EMBL" id="TFK44355.1"/>
    </source>
</evidence>
<dbReference type="OrthoDB" id="1630758at2759"/>
<evidence type="ECO:0000256" key="1">
    <source>
        <dbReference type="ARBA" id="ARBA00022723"/>
    </source>
</evidence>
<dbReference type="InterPro" id="IPR017907">
    <property type="entry name" value="Znf_RING_CS"/>
</dbReference>
<dbReference type="Proteomes" id="UP000308652">
    <property type="component" value="Unassembled WGS sequence"/>
</dbReference>
<dbReference type="PROSITE" id="PS00518">
    <property type="entry name" value="ZF_RING_1"/>
    <property type="match status" value="1"/>
</dbReference>
<dbReference type="InterPro" id="IPR003613">
    <property type="entry name" value="Ubox_domain"/>
</dbReference>
<proteinExistence type="predicted"/>
<gene>
    <name evidence="7" type="ORF">BDQ12DRAFT_640921</name>
</gene>